<gene>
    <name evidence="2" type="ORF">S01H4_27392</name>
</gene>
<accession>X1AWK1</accession>
<keyword evidence="1" id="KW-0472">Membrane</keyword>
<reference evidence="2" key="1">
    <citation type="journal article" date="2014" name="Front. Microbiol.">
        <title>High frequency of phylogenetically diverse reductive dehalogenase-homologous genes in deep subseafloor sedimentary metagenomes.</title>
        <authorList>
            <person name="Kawai M."/>
            <person name="Futagami T."/>
            <person name="Toyoda A."/>
            <person name="Takaki Y."/>
            <person name="Nishi S."/>
            <person name="Hori S."/>
            <person name="Arai W."/>
            <person name="Tsubouchi T."/>
            <person name="Morono Y."/>
            <person name="Uchiyama I."/>
            <person name="Ito T."/>
            <person name="Fujiyama A."/>
            <person name="Inagaki F."/>
            <person name="Takami H."/>
        </authorList>
    </citation>
    <scope>NUCLEOTIDE SEQUENCE</scope>
    <source>
        <strain evidence="2">Expedition CK06-06</strain>
    </source>
</reference>
<sequence length="196" mass="20905">MNTNRKTARIVGALFLIAIVASLAGGLWLETFLGAPDYLNSVSENKTQVITGVLLELVNGIAVIGIAVGLYPLFRKKFEALALGYVALRIIEAIIIIAAVISPITLIALGQGTADASNFQSSGALLLAIRSILVGQITGIFFSLAALLLFYLLYQTKLVPRFISVWGLISVALVLAWNLIELYGITVSFGMILALP</sequence>
<evidence type="ECO:0000256" key="1">
    <source>
        <dbReference type="SAM" id="Phobius"/>
    </source>
</evidence>
<evidence type="ECO:0000313" key="2">
    <source>
        <dbReference type="EMBL" id="GAG76563.1"/>
    </source>
</evidence>
<dbReference type="AlphaFoldDB" id="X1AWK1"/>
<keyword evidence="1" id="KW-1133">Transmembrane helix</keyword>
<protein>
    <recommendedName>
        <fullName evidence="3">DUF4386 domain-containing protein</fullName>
    </recommendedName>
</protein>
<keyword evidence="1" id="KW-0812">Transmembrane</keyword>
<proteinExistence type="predicted"/>
<dbReference type="EMBL" id="BART01013383">
    <property type="protein sequence ID" value="GAG76563.1"/>
    <property type="molecule type" value="Genomic_DNA"/>
</dbReference>
<feature type="transmembrane region" description="Helical" evidence="1">
    <location>
        <begin position="165"/>
        <end position="195"/>
    </location>
</feature>
<evidence type="ECO:0008006" key="3">
    <source>
        <dbReference type="Google" id="ProtNLM"/>
    </source>
</evidence>
<name>X1AWK1_9ZZZZ</name>
<feature type="transmembrane region" description="Helical" evidence="1">
    <location>
        <begin position="49"/>
        <end position="74"/>
    </location>
</feature>
<feature type="transmembrane region" description="Helical" evidence="1">
    <location>
        <begin position="86"/>
        <end position="109"/>
    </location>
</feature>
<feature type="transmembrane region" description="Helical" evidence="1">
    <location>
        <begin position="129"/>
        <end position="153"/>
    </location>
</feature>
<organism evidence="2">
    <name type="scientific">marine sediment metagenome</name>
    <dbReference type="NCBI Taxonomy" id="412755"/>
    <lineage>
        <taxon>unclassified sequences</taxon>
        <taxon>metagenomes</taxon>
        <taxon>ecological metagenomes</taxon>
    </lineage>
</organism>
<dbReference type="Pfam" id="PF14329">
    <property type="entry name" value="DUF4386"/>
    <property type="match status" value="1"/>
</dbReference>
<feature type="transmembrane region" description="Helical" evidence="1">
    <location>
        <begin position="7"/>
        <end position="29"/>
    </location>
</feature>
<comment type="caution">
    <text evidence="2">The sequence shown here is derived from an EMBL/GenBank/DDBJ whole genome shotgun (WGS) entry which is preliminary data.</text>
</comment>
<dbReference type="InterPro" id="IPR025495">
    <property type="entry name" value="DUF4386"/>
</dbReference>